<dbReference type="InterPro" id="IPR001841">
    <property type="entry name" value="Znf_RING"/>
</dbReference>
<evidence type="ECO:0008006" key="16">
    <source>
        <dbReference type="Google" id="ProtNLM"/>
    </source>
</evidence>
<feature type="domain" description="Helicase ATP-binding" evidence="12">
    <location>
        <begin position="253"/>
        <end position="561"/>
    </location>
</feature>
<dbReference type="Gene3D" id="3.30.40.10">
    <property type="entry name" value="Zinc/RING finger domain, C3HC4 (zinc finger)"/>
    <property type="match status" value="1"/>
</dbReference>
<dbReference type="SUPFAM" id="SSF57850">
    <property type="entry name" value="RING/U-box"/>
    <property type="match status" value="1"/>
</dbReference>
<dbReference type="SUPFAM" id="SSF52540">
    <property type="entry name" value="P-loop containing nucleoside triphosphate hydrolases"/>
    <property type="match status" value="2"/>
</dbReference>
<dbReference type="InterPro" id="IPR027417">
    <property type="entry name" value="P-loop_NTPase"/>
</dbReference>
<feature type="compositionally biased region" description="Basic residues" evidence="10">
    <location>
        <begin position="451"/>
        <end position="467"/>
    </location>
</feature>
<evidence type="ECO:0000259" key="11">
    <source>
        <dbReference type="PROSITE" id="PS50089"/>
    </source>
</evidence>
<dbReference type="InterPro" id="IPR001650">
    <property type="entry name" value="Helicase_C-like"/>
</dbReference>
<dbReference type="CDD" id="cd18008">
    <property type="entry name" value="DEXDc_SHPRH-like"/>
    <property type="match status" value="1"/>
</dbReference>
<dbReference type="CDD" id="cd18793">
    <property type="entry name" value="SF2_C_SNF"/>
    <property type="match status" value="1"/>
</dbReference>
<dbReference type="PROSITE" id="PS51192">
    <property type="entry name" value="HELICASE_ATP_BIND_1"/>
    <property type="match status" value="1"/>
</dbReference>
<evidence type="ECO:0000313" key="14">
    <source>
        <dbReference type="EMBL" id="CAK9259692.1"/>
    </source>
</evidence>
<dbReference type="InterPro" id="IPR017907">
    <property type="entry name" value="Znf_RING_CS"/>
</dbReference>
<evidence type="ECO:0000256" key="3">
    <source>
        <dbReference type="ARBA" id="ARBA00022741"/>
    </source>
</evidence>
<keyword evidence="5" id="KW-0378">Hydrolase</keyword>
<evidence type="ECO:0000256" key="5">
    <source>
        <dbReference type="ARBA" id="ARBA00022801"/>
    </source>
</evidence>
<feature type="compositionally biased region" description="Basic and acidic residues" evidence="10">
    <location>
        <begin position="11"/>
        <end position="20"/>
    </location>
</feature>
<dbReference type="Pfam" id="PF00097">
    <property type="entry name" value="zf-C3HC4"/>
    <property type="match status" value="1"/>
</dbReference>
<protein>
    <recommendedName>
        <fullName evidence="16">DNA repair protein RAD16</fullName>
    </recommendedName>
</protein>
<dbReference type="Gene3D" id="3.40.50.300">
    <property type="entry name" value="P-loop containing nucleotide triphosphate hydrolases"/>
    <property type="match status" value="1"/>
</dbReference>
<sequence length="991" mass="111619">MARPRRVAAKRTVDKVKEQLAGDEDLKEYNVKSEDTNESSSGSEEEMRVVQQGRKNTRNFPRKSTAEVAGMGSWQTDVKKLQKITSRKRKNVSVHEESEDNMHNGFSSDSNPSSSSLSQLSSSSDSEISSSSDSDHDSATTSEEVAASGKKKNSVKKKVTVAARNSRAAAKKVKKRGRGRGLWNNVEGVAELDWEVWEHELESTWGPWGDNDSDLDMEALVQRKLPMEQREPPSELLMPLLPFQKEWLAWSLKQERSEMCGGILADEMGMGKTIQAISLIVTSRFDQKTAPSLRTAPSRQLLKNVCDSKRDLPQVKATLVVCPLVAVIQWRNEIARFTAEGSMKVLVYHGPRRGISFNELANYDIVLTTYSIVELEHRKNVMPSKQACQWCRRLYYPDKLAIHLRYFCGPDAQRTEKQAKQMVKKPRTLKGSLAAGKVSESEGDDIDKSSKIGRSRGAWRGRGGGRGRGRKIAAEDLGEALQEALKTVITTSEDCKGNSILHSVKWGRIVLDEAHFIKDRRCSTAKAIFALQSQYKWALSGTPLQNRVGELYSLVRFLEIYPYSYYFCRACDCKSLDYRWASSCDGCGHSPLHHFCWWNKFIASPIKKWGYVHEGRKAMMLLKYKVLDSTLLRRTKTERAADLALPPRTTYLRRDAFDTREEDFYQALYTQSQSQFNTYVTAGTLVNNYAHIFDLLTRLRQAVDHPYLVVYSATAAAAAREKPLSYNAAAEEEACGICHDPAEDSVRTGCCHTFCRLCIQEYITAAGEPAPQCPTCQKPLTVDFTGTKSAEAKEKNAKDLGYKRTSILSRIDLDQFQTSTKIDALREEINLMLKRDAAAKGIVFSQFTSMLDLIGFCLQKSGIKCVKLDGSMSMHARDVMIERFTNDPDCKVFLMSLKAGGVALNLTVASHVFLMDPWWNPAVEQQAQDRIHRLGQYKPIKVTRFVIENTIEERILKLQEKKQLVFEGTVGGSAEALGRLTEDDLRFLFTN</sequence>
<keyword evidence="7" id="KW-0862">Zinc</keyword>
<feature type="compositionally biased region" description="Basic residues" evidence="10">
    <location>
        <begin position="81"/>
        <end position="92"/>
    </location>
</feature>
<feature type="region of interest" description="Disordered" evidence="10">
    <location>
        <begin position="432"/>
        <end position="467"/>
    </location>
</feature>
<accession>A0ABP0W295</accession>
<proteinExistence type="inferred from homology"/>
<dbReference type="InterPro" id="IPR014001">
    <property type="entry name" value="Helicase_ATP-bd"/>
</dbReference>
<dbReference type="PANTHER" id="PTHR45626">
    <property type="entry name" value="TRANSCRIPTION TERMINATION FACTOR 2-RELATED"/>
    <property type="match status" value="1"/>
</dbReference>
<dbReference type="PROSITE" id="PS51194">
    <property type="entry name" value="HELICASE_CTER"/>
    <property type="match status" value="1"/>
</dbReference>
<dbReference type="SMART" id="SM00184">
    <property type="entry name" value="RING"/>
    <property type="match status" value="1"/>
</dbReference>
<evidence type="ECO:0000256" key="2">
    <source>
        <dbReference type="ARBA" id="ARBA00022723"/>
    </source>
</evidence>
<feature type="compositionally biased region" description="Basic and acidic residues" evidence="10">
    <location>
        <begin position="93"/>
        <end position="102"/>
    </location>
</feature>
<evidence type="ECO:0000256" key="10">
    <source>
        <dbReference type="SAM" id="MobiDB-lite"/>
    </source>
</evidence>
<keyword evidence="2" id="KW-0479">Metal-binding</keyword>
<dbReference type="Proteomes" id="UP001497444">
    <property type="component" value="Chromosome 12"/>
</dbReference>
<evidence type="ECO:0000256" key="7">
    <source>
        <dbReference type="ARBA" id="ARBA00022833"/>
    </source>
</evidence>
<evidence type="ECO:0000259" key="12">
    <source>
        <dbReference type="PROSITE" id="PS51192"/>
    </source>
</evidence>
<evidence type="ECO:0000256" key="8">
    <source>
        <dbReference type="ARBA" id="ARBA00022840"/>
    </source>
</evidence>
<evidence type="ECO:0000256" key="9">
    <source>
        <dbReference type="PROSITE-ProRule" id="PRU00175"/>
    </source>
</evidence>
<dbReference type="InterPro" id="IPR049730">
    <property type="entry name" value="SNF2/RAD54-like_C"/>
</dbReference>
<organism evidence="14 15">
    <name type="scientific">Sphagnum jensenii</name>
    <dbReference type="NCBI Taxonomy" id="128206"/>
    <lineage>
        <taxon>Eukaryota</taxon>
        <taxon>Viridiplantae</taxon>
        <taxon>Streptophyta</taxon>
        <taxon>Embryophyta</taxon>
        <taxon>Bryophyta</taxon>
        <taxon>Sphagnophytina</taxon>
        <taxon>Sphagnopsida</taxon>
        <taxon>Sphagnales</taxon>
        <taxon>Sphagnaceae</taxon>
        <taxon>Sphagnum</taxon>
    </lineage>
</organism>
<feature type="domain" description="Helicase C-terminal" evidence="13">
    <location>
        <begin position="817"/>
        <end position="977"/>
    </location>
</feature>
<dbReference type="PANTHER" id="PTHR45626:SF12">
    <property type="entry name" value="DNA REPAIR PROTEIN RAD16"/>
    <property type="match status" value="1"/>
</dbReference>
<dbReference type="Pfam" id="PF00176">
    <property type="entry name" value="SNF2-rel_dom"/>
    <property type="match status" value="3"/>
</dbReference>
<name>A0ABP0W295_9BRYO</name>
<feature type="compositionally biased region" description="Low complexity" evidence="10">
    <location>
        <begin position="107"/>
        <end position="132"/>
    </location>
</feature>
<dbReference type="PROSITE" id="PS50089">
    <property type="entry name" value="ZF_RING_2"/>
    <property type="match status" value="1"/>
</dbReference>
<dbReference type="SMART" id="SM00487">
    <property type="entry name" value="DEXDc"/>
    <property type="match status" value="1"/>
</dbReference>
<evidence type="ECO:0000259" key="13">
    <source>
        <dbReference type="PROSITE" id="PS51194"/>
    </source>
</evidence>
<dbReference type="PROSITE" id="PS00518">
    <property type="entry name" value="ZF_RING_1"/>
    <property type="match status" value="1"/>
</dbReference>
<reference evidence="14" key="1">
    <citation type="submission" date="2024-02" db="EMBL/GenBank/DDBJ databases">
        <authorList>
            <consortium name="ELIXIR-Norway"/>
            <consortium name="Elixir Norway"/>
        </authorList>
    </citation>
    <scope>NUCLEOTIDE SEQUENCE</scope>
</reference>
<dbReference type="EMBL" id="OZ020107">
    <property type="protein sequence ID" value="CAK9259692.1"/>
    <property type="molecule type" value="Genomic_DNA"/>
</dbReference>
<dbReference type="Pfam" id="PF00271">
    <property type="entry name" value="Helicase_C"/>
    <property type="match status" value="1"/>
</dbReference>
<dbReference type="CDD" id="cd16567">
    <property type="entry name" value="RING-HC_RAD16-like"/>
    <property type="match status" value="1"/>
</dbReference>
<keyword evidence="8" id="KW-0067">ATP-binding</keyword>
<dbReference type="SMART" id="SM00490">
    <property type="entry name" value="HELICc"/>
    <property type="match status" value="1"/>
</dbReference>
<comment type="similarity">
    <text evidence="1">Belongs to the SNF2/RAD54 helicase family. RAD16 subfamily.</text>
</comment>
<dbReference type="Gene3D" id="3.40.50.10810">
    <property type="entry name" value="Tandem AAA-ATPase domain"/>
    <property type="match status" value="2"/>
</dbReference>
<keyword evidence="3" id="KW-0547">Nucleotide-binding</keyword>
<keyword evidence="4 9" id="KW-0863">Zinc-finger</keyword>
<gene>
    <name evidence="14" type="ORF">CSSPJE1EN1_LOCUS5170</name>
</gene>
<dbReference type="InterPro" id="IPR038718">
    <property type="entry name" value="SNF2-like_sf"/>
</dbReference>
<feature type="domain" description="RING-type" evidence="11">
    <location>
        <begin position="735"/>
        <end position="777"/>
    </location>
</feature>
<dbReference type="InterPro" id="IPR018957">
    <property type="entry name" value="Znf_C3HC4_RING-type"/>
</dbReference>
<keyword evidence="15" id="KW-1185">Reference proteome</keyword>
<evidence type="ECO:0000313" key="15">
    <source>
        <dbReference type="Proteomes" id="UP001497444"/>
    </source>
</evidence>
<evidence type="ECO:0000256" key="4">
    <source>
        <dbReference type="ARBA" id="ARBA00022771"/>
    </source>
</evidence>
<keyword evidence="6" id="KW-0347">Helicase</keyword>
<feature type="region of interest" description="Disordered" evidence="10">
    <location>
        <begin position="1"/>
        <end position="173"/>
    </location>
</feature>
<evidence type="ECO:0000256" key="6">
    <source>
        <dbReference type="ARBA" id="ARBA00022806"/>
    </source>
</evidence>
<dbReference type="InterPro" id="IPR050628">
    <property type="entry name" value="SNF2_RAD54_helicase_TF"/>
</dbReference>
<dbReference type="InterPro" id="IPR000330">
    <property type="entry name" value="SNF2_N"/>
</dbReference>
<evidence type="ECO:0000256" key="1">
    <source>
        <dbReference type="ARBA" id="ARBA00008438"/>
    </source>
</evidence>
<feature type="compositionally biased region" description="Basic residues" evidence="10">
    <location>
        <begin position="149"/>
        <end position="159"/>
    </location>
</feature>
<dbReference type="InterPro" id="IPR013083">
    <property type="entry name" value="Znf_RING/FYVE/PHD"/>
</dbReference>